<name>A0ABW2AKZ7_9MICO</name>
<evidence type="ECO:0008006" key="3">
    <source>
        <dbReference type="Google" id="ProtNLM"/>
    </source>
</evidence>
<reference evidence="2" key="1">
    <citation type="journal article" date="2019" name="Int. J. Syst. Evol. Microbiol.">
        <title>The Global Catalogue of Microorganisms (GCM) 10K type strain sequencing project: providing services to taxonomists for standard genome sequencing and annotation.</title>
        <authorList>
            <consortium name="The Broad Institute Genomics Platform"/>
            <consortium name="The Broad Institute Genome Sequencing Center for Infectious Disease"/>
            <person name="Wu L."/>
            <person name="Ma J."/>
        </authorList>
    </citation>
    <scope>NUCLEOTIDE SEQUENCE [LARGE SCALE GENOMIC DNA]</scope>
    <source>
        <strain evidence="2">CCUG 58127</strain>
    </source>
</reference>
<gene>
    <name evidence="1" type="ORF">ACFQDH_20420</name>
</gene>
<dbReference type="Proteomes" id="UP001596298">
    <property type="component" value="Unassembled WGS sequence"/>
</dbReference>
<accession>A0ABW2AKZ7</accession>
<evidence type="ECO:0000313" key="1">
    <source>
        <dbReference type="EMBL" id="MFC6707541.1"/>
    </source>
</evidence>
<organism evidence="1 2">
    <name type="scientific">Flexivirga alba</name>
    <dbReference type="NCBI Taxonomy" id="702742"/>
    <lineage>
        <taxon>Bacteria</taxon>
        <taxon>Bacillati</taxon>
        <taxon>Actinomycetota</taxon>
        <taxon>Actinomycetes</taxon>
        <taxon>Micrococcales</taxon>
        <taxon>Dermacoccaceae</taxon>
        <taxon>Flexivirga</taxon>
    </lineage>
</organism>
<protein>
    <recommendedName>
        <fullName evidence="3">DUF3987 domain-containing protein</fullName>
    </recommendedName>
</protein>
<evidence type="ECO:0000313" key="2">
    <source>
        <dbReference type="Proteomes" id="UP001596298"/>
    </source>
</evidence>
<proteinExistence type="predicted"/>
<keyword evidence="2" id="KW-1185">Reference proteome</keyword>
<dbReference type="RefSeq" id="WP_382404210.1">
    <property type="nucleotide sequence ID" value="NZ_JBHSWH010000001.1"/>
</dbReference>
<dbReference type="EMBL" id="JBHSWH010000001">
    <property type="protein sequence ID" value="MFC6707541.1"/>
    <property type="molecule type" value="Genomic_DNA"/>
</dbReference>
<sequence length="480" mass="52412">MPDGVDPVTGEVTDDYYQPDNPAAIDRGDLVDLEHKAAALTASKQARDAPERAPAFDLERDDFWTARTELERLRQFARARFASPWATLGVALARVIVHIQPNYVLPPTIGGDASLNLFVGIVAPSGSGKGAADSVSKAAIRFPAVDQVDEMPVGSGEGLAHAYVHYVPGKGKEKGGIEQHATRALFSVHEVDTLTALKGRQGSTLLPQLRSAWMGERLGFQNADPTRRLNLRPHSYRLCLTVGIQPTRADVLLDDADGGTPQRFLWMPGTDPNVPDDDQQPPEQIQWRPPDTQGHAINYDTGHYAIPVCDQAITAIKAAARARMRGDVEALDGHALLCRLKTAAALGFLDRRAEVTEQDWQLAGIVMEISNHTRAGIQQQLTATHRDNTKARGRTEGLRQLAAEEVRTEVATKRISRAILSKTGTDWTPRSALRKTLPGRDREHFDGAIDRLLTAGLIDCEDLEYNGAKGARYRRAGGTS</sequence>
<comment type="caution">
    <text evidence="1">The sequence shown here is derived from an EMBL/GenBank/DDBJ whole genome shotgun (WGS) entry which is preliminary data.</text>
</comment>